<dbReference type="EMBL" id="RXPE01000010">
    <property type="protein sequence ID" value="RTR27489.1"/>
    <property type="molecule type" value="Genomic_DNA"/>
</dbReference>
<gene>
    <name evidence="1" type="ORF">EJ104_06400</name>
</gene>
<protein>
    <recommendedName>
        <fullName evidence="3">Lipoprotein</fullName>
    </recommendedName>
</protein>
<evidence type="ECO:0008006" key="3">
    <source>
        <dbReference type="Google" id="ProtNLM"/>
    </source>
</evidence>
<evidence type="ECO:0000313" key="2">
    <source>
        <dbReference type="Proteomes" id="UP000277766"/>
    </source>
</evidence>
<comment type="caution">
    <text evidence="1">The sequence shown here is derived from an EMBL/GenBank/DDBJ whole genome shotgun (WGS) entry which is preliminary data.</text>
</comment>
<proteinExistence type="predicted"/>
<reference evidence="1 2" key="1">
    <citation type="submission" date="2018-12" db="EMBL/GenBank/DDBJ databases">
        <title>Deinococcus radiophilus ATCC 27603 genome sequencing and assembly.</title>
        <authorList>
            <person name="Maclea K.S."/>
            <person name="Maynard C.R."/>
        </authorList>
    </citation>
    <scope>NUCLEOTIDE SEQUENCE [LARGE SCALE GENOMIC DNA]</scope>
    <source>
        <strain evidence="1 2">ATCC 27603</strain>
    </source>
</reference>
<keyword evidence="2" id="KW-1185">Reference proteome</keyword>
<organism evidence="1 2">
    <name type="scientific">Deinococcus radiophilus</name>
    <dbReference type="NCBI Taxonomy" id="32062"/>
    <lineage>
        <taxon>Bacteria</taxon>
        <taxon>Thermotogati</taxon>
        <taxon>Deinococcota</taxon>
        <taxon>Deinococci</taxon>
        <taxon>Deinococcales</taxon>
        <taxon>Deinococcaceae</taxon>
        <taxon>Deinococcus</taxon>
    </lineage>
</organism>
<accession>A0A431VWW4</accession>
<dbReference type="Proteomes" id="UP000277766">
    <property type="component" value="Unassembled WGS sequence"/>
</dbReference>
<dbReference type="OrthoDB" id="9852380at2"/>
<dbReference type="PROSITE" id="PS51257">
    <property type="entry name" value="PROKAR_LIPOPROTEIN"/>
    <property type="match status" value="1"/>
</dbReference>
<dbReference type="AlphaFoldDB" id="A0A431VWW4"/>
<evidence type="ECO:0000313" key="1">
    <source>
        <dbReference type="EMBL" id="RTR27489.1"/>
    </source>
</evidence>
<name>A0A431VWW4_9DEIO</name>
<sequence length="123" mass="13132">MKQLFSCVFAVLAFTSCNSTSTPADYTLKLEGSGGVGICWTEPGLERETMCEAEGVSIPGRPSSGPRTGIQLPTTATQVSKKNLYFTVELVTASEVKASMYKNGNLCSNTVLKGQGQKLRVQC</sequence>
<dbReference type="RefSeq" id="WP_126351933.1">
    <property type="nucleotide sequence ID" value="NZ_CP086380.1"/>
</dbReference>